<accession>A0AA36JQP9</accession>
<evidence type="ECO:0000313" key="4">
    <source>
        <dbReference type="Proteomes" id="UP001178507"/>
    </source>
</evidence>
<dbReference type="Proteomes" id="UP001178507">
    <property type="component" value="Unassembled WGS sequence"/>
</dbReference>
<evidence type="ECO:0000259" key="2">
    <source>
        <dbReference type="Pfam" id="PF03033"/>
    </source>
</evidence>
<protein>
    <recommendedName>
        <fullName evidence="2">Glycosyltransferase family 28 N-terminal domain-containing protein</fullName>
    </recommendedName>
</protein>
<dbReference type="PANTHER" id="PTHR48050">
    <property type="entry name" value="STEROL 3-BETA-GLUCOSYLTRANSFERASE"/>
    <property type="match status" value="1"/>
</dbReference>
<dbReference type="PANTHER" id="PTHR48050:SF13">
    <property type="entry name" value="STEROL 3-BETA-GLUCOSYLTRANSFERASE UGT80A2"/>
    <property type="match status" value="1"/>
</dbReference>
<gene>
    <name evidence="3" type="ORF">EVOR1521_LOCUS30959</name>
</gene>
<dbReference type="Gene3D" id="3.40.50.2000">
    <property type="entry name" value="Glycogen Phosphorylase B"/>
    <property type="match status" value="2"/>
</dbReference>
<organism evidence="3 4">
    <name type="scientific">Effrenium voratum</name>
    <dbReference type="NCBI Taxonomy" id="2562239"/>
    <lineage>
        <taxon>Eukaryota</taxon>
        <taxon>Sar</taxon>
        <taxon>Alveolata</taxon>
        <taxon>Dinophyceae</taxon>
        <taxon>Suessiales</taxon>
        <taxon>Symbiodiniaceae</taxon>
        <taxon>Effrenium</taxon>
    </lineage>
</organism>
<dbReference type="GO" id="GO:0005975">
    <property type="term" value="P:carbohydrate metabolic process"/>
    <property type="evidence" value="ECO:0007669"/>
    <property type="project" value="InterPro"/>
</dbReference>
<dbReference type="InterPro" id="IPR050426">
    <property type="entry name" value="Glycosyltransferase_28"/>
</dbReference>
<dbReference type="EMBL" id="CAUJNA010003800">
    <property type="protein sequence ID" value="CAJ1410010.1"/>
    <property type="molecule type" value="Genomic_DNA"/>
</dbReference>
<dbReference type="AlphaFoldDB" id="A0AA36JQP9"/>
<reference evidence="3" key="1">
    <citation type="submission" date="2023-08" db="EMBL/GenBank/DDBJ databases">
        <authorList>
            <person name="Chen Y."/>
            <person name="Shah S."/>
            <person name="Dougan E. K."/>
            <person name="Thang M."/>
            <person name="Chan C."/>
        </authorList>
    </citation>
    <scope>NUCLEOTIDE SEQUENCE</scope>
</reference>
<dbReference type="Pfam" id="PF03033">
    <property type="entry name" value="Glyco_transf_28"/>
    <property type="match status" value="1"/>
</dbReference>
<dbReference type="SUPFAM" id="SSF53756">
    <property type="entry name" value="UDP-Glycosyltransferase/glycogen phosphorylase"/>
    <property type="match status" value="1"/>
</dbReference>
<dbReference type="InterPro" id="IPR004276">
    <property type="entry name" value="GlycoTrans_28_N"/>
</dbReference>
<proteinExistence type="predicted"/>
<name>A0AA36JQP9_9DINO</name>
<keyword evidence="4" id="KW-1185">Reference proteome</keyword>
<feature type="domain" description="Glycosyltransferase family 28 N-terminal" evidence="2">
    <location>
        <begin position="188"/>
        <end position="233"/>
    </location>
</feature>
<comment type="caution">
    <text evidence="3">The sequence shown here is derived from an EMBL/GenBank/DDBJ whole genome shotgun (WGS) entry which is preliminary data.</text>
</comment>
<sequence>MAREVLFIRLGSPAITNLPVKTSTLEVQSACCNPSTRGVFLQVSETRCGDAGDLYPAVWQIKGGEHNGSTGVVTFQDRRAMPTDLEAKLRFEILDDSDSLVSAVPWAFADVPVSDLAHKPRWELLLSHTDNMEAVYGNSPEGTAPEDVRPPAFLHLEVSRSPFASEPEPQTAGCPSSNRDEATPRKKVMLITRGTRGDVQPFVALARGLVLNHGCEVVIVTELRCKEFVKKNGEDLPIRLRFRPSGGDTTLKVKTRTARLAMTLGQHSDALQALMLSRSEVEFFPSEGCVYHWAKTERPDFIVFGFTMTHIAMIVSESLRIPLVGFVLQPARGIERMEYSSRVIGDAMAPLSNVLTGVEFQAFLQQTMERLPSSNTLNSLRRSRALAPCPANIDTEDRQSQELLRQGVPRVVPISRELLQDSQVEEMEAQGLQLTNFIFLDERPSEQAVALLGEVSAFIQQAKDKGRSVLAMTFSSMPVGKAKMLSIGEEVAQHGVACIVLAAGQPEGPPLSKTMKELQKEGLLMVVDGPVPFSQLFPKVDVAILHGGLGVTSEALRAGIPVITSGILLMDQRFWAARLFEKGCGSKAVPVHTLAKAVQEGILESVIPAEKVGGAVGGARSSAPQIQENASRVSWLGAPRRSSWQPGTNEPCHVRAQELQERVYDTRDPDGINLNAATVFAAGERRVVVSDAYKDSEGFLKCACRQGICTCMWLRKLVTWLLCFQLFSCLVMWLKCAGHCVCMCLPARCLRCLVWQPELRSMGRFDWNRDQSAANLSFLREESTTSFPV</sequence>
<evidence type="ECO:0000313" key="3">
    <source>
        <dbReference type="EMBL" id="CAJ1410010.1"/>
    </source>
</evidence>
<feature type="region of interest" description="Disordered" evidence="1">
    <location>
        <begin position="162"/>
        <end position="185"/>
    </location>
</feature>
<evidence type="ECO:0000256" key="1">
    <source>
        <dbReference type="SAM" id="MobiDB-lite"/>
    </source>
</evidence>
<dbReference type="GO" id="GO:0016758">
    <property type="term" value="F:hexosyltransferase activity"/>
    <property type="evidence" value="ECO:0007669"/>
    <property type="project" value="InterPro"/>
</dbReference>